<dbReference type="OrthoDB" id="9795156at2"/>
<dbReference type="SUPFAM" id="SSF48150">
    <property type="entry name" value="DNA-glycosylase"/>
    <property type="match status" value="1"/>
</dbReference>
<comment type="caution">
    <text evidence="1">The sequence shown here is derived from an EMBL/GenBank/DDBJ whole genome shotgun (WGS) entry which is preliminary data.</text>
</comment>
<evidence type="ECO:0000313" key="1">
    <source>
        <dbReference type="EMBL" id="KAJ56401.1"/>
    </source>
</evidence>
<dbReference type="STRING" id="1454373.ACMU_05510"/>
<reference evidence="1 2" key="1">
    <citation type="submission" date="2014-03" db="EMBL/GenBank/DDBJ databases">
        <title>Draft Genome Sequence of Actibacterium mucosum KCTC 23349, a Marine Alphaproteobacterium with Complex Ionic Requirements Isolated from Mediterranean Seawater at Malvarrosa Beach, Valencia, Spain.</title>
        <authorList>
            <person name="Arahal D.R."/>
            <person name="Shao Z."/>
            <person name="Lai Q."/>
            <person name="Pujalte M.J."/>
        </authorList>
    </citation>
    <scope>NUCLEOTIDE SEQUENCE [LARGE SCALE GENOMIC DNA]</scope>
    <source>
        <strain evidence="1 2">KCTC 23349</strain>
    </source>
</reference>
<dbReference type="GO" id="GO:0008725">
    <property type="term" value="F:DNA-3-methyladenine glycosylase activity"/>
    <property type="evidence" value="ECO:0007669"/>
    <property type="project" value="InterPro"/>
</dbReference>
<dbReference type="Proteomes" id="UP000026249">
    <property type="component" value="Unassembled WGS sequence"/>
</dbReference>
<dbReference type="Gene3D" id="1.10.340.30">
    <property type="entry name" value="Hypothetical protein, domain 2"/>
    <property type="match status" value="1"/>
</dbReference>
<sequence>MRSFDQIYAIAAERHGGPEALEAMLSQPKTVEELSSIPDHRWLSAMARGVFQAGFSWKVIEAKWDGFEDAFEGFEPGRVLFMADEGIDRWLSNKAIVRNGQKISSVVDNAGFLLDLANEHGSAAKAFAEWPDEDYVGLLEFLKKRGSRLGGTTGQYLLRTMGKNSFILSRDVVGRLVAEGVIDKAPTSKKAMAAVQVAFNEMAAESGRSFNEISRVMGFSL</sequence>
<dbReference type="AlphaFoldDB" id="A0A037ZNL8"/>
<dbReference type="EMBL" id="JFKE01000002">
    <property type="protein sequence ID" value="KAJ56401.1"/>
    <property type="molecule type" value="Genomic_DNA"/>
</dbReference>
<organism evidence="1 2">
    <name type="scientific">Actibacterium mucosum KCTC 23349</name>
    <dbReference type="NCBI Taxonomy" id="1454373"/>
    <lineage>
        <taxon>Bacteria</taxon>
        <taxon>Pseudomonadati</taxon>
        <taxon>Pseudomonadota</taxon>
        <taxon>Alphaproteobacteria</taxon>
        <taxon>Rhodobacterales</taxon>
        <taxon>Roseobacteraceae</taxon>
        <taxon>Actibacterium</taxon>
    </lineage>
</organism>
<accession>A0A037ZNL8</accession>
<dbReference type="RefSeq" id="WP_035256410.1">
    <property type="nucleotide sequence ID" value="NZ_JFKE01000002.1"/>
</dbReference>
<proteinExistence type="predicted"/>
<keyword evidence="2" id="KW-1185">Reference proteome</keyword>
<dbReference type="InterPro" id="IPR011257">
    <property type="entry name" value="DNA_glycosylase"/>
</dbReference>
<evidence type="ECO:0000313" key="2">
    <source>
        <dbReference type="Proteomes" id="UP000026249"/>
    </source>
</evidence>
<name>A0A037ZNL8_9RHOB</name>
<dbReference type="PANTHER" id="PTHR30037">
    <property type="entry name" value="DNA-3-METHYLADENINE GLYCOSYLASE 1"/>
    <property type="match status" value="1"/>
</dbReference>
<dbReference type="Pfam" id="PF03352">
    <property type="entry name" value="Adenine_glyco"/>
    <property type="match status" value="1"/>
</dbReference>
<protein>
    <submittedName>
        <fullName evidence="1">3-methyladenine DNA glycosylase</fullName>
    </submittedName>
</protein>
<dbReference type="InterPro" id="IPR005019">
    <property type="entry name" value="Adenine_glyco"/>
</dbReference>
<dbReference type="PANTHER" id="PTHR30037:SF3">
    <property type="entry name" value="BLR0857 PROTEIN"/>
    <property type="match status" value="1"/>
</dbReference>
<dbReference type="InterPro" id="IPR052891">
    <property type="entry name" value="DNA-3mA_glycosylase"/>
</dbReference>
<gene>
    <name evidence="1" type="ORF">ACMU_05510</name>
</gene>
<dbReference type="GO" id="GO:0006284">
    <property type="term" value="P:base-excision repair"/>
    <property type="evidence" value="ECO:0007669"/>
    <property type="project" value="InterPro"/>
</dbReference>